<dbReference type="PANTHER" id="PTHR31131">
    <property type="entry name" value="CHROMOSOME 1, WHOLE GENOME SHOTGUN SEQUENCE"/>
    <property type="match status" value="1"/>
</dbReference>
<name>A0A078MHS0_9MICC</name>
<dbReference type="Gene3D" id="3.30.2130.10">
    <property type="entry name" value="VC0802-like"/>
    <property type="match status" value="1"/>
</dbReference>
<proteinExistence type="predicted"/>
<dbReference type="InterPro" id="IPR045865">
    <property type="entry name" value="ACT-like_dom_sf"/>
</dbReference>
<dbReference type="InterPro" id="IPR027795">
    <property type="entry name" value="CASTOR_ACT_dom"/>
</dbReference>
<dbReference type="Pfam" id="PF13840">
    <property type="entry name" value="ACT_7"/>
    <property type="match status" value="1"/>
</dbReference>
<gene>
    <name evidence="2" type="ORF">BN1051_00207</name>
</gene>
<evidence type="ECO:0000313" key="2">
    <source>
        <dbReference type="EMBL" id="CEA06903.1"/>
    </source>
</evidence>
<sequence length="152" mass="16466">MTETFISSPVLSLALLPERLSIFRFEPSRAVTELPAFTGLWSVTRTPRELSVVAEEGACPAADAEDPGWRCLYVDGPIPFELTGVVAGLTSVIAAAGLPVFVLSTFDSDLLLLRGESLDRSLRALREAGYRVQPPASFDLGEPGSQRFGQRR</sequence>
<dbReference type="PIRSF" id="PIRSF008459">
    <property type="entry name" value="UCP008459"/>
    <property type="match status" value="1"/>
</dbReference>
<dbReference type="SUPFAM" id="SSF55021">
    <property type="entry name" value="ACT-like"/>
    <property type="match status" value="2"/>
</dbReference>
<accession>A0A078MHS0</accession>
<dbReference type="InterPro" id="IPR016540">
    <property type="entry name" value="UCP008459"/>
</dbReference>
<evidence type="ECO:0000259" key="1">
    <source>
        <dbReference type="Pfam" id="PF13840"/>
    </source>
</evidence>
<dbReference type="InterPro" id="IPR051719">
    <property type="entry name" value="CASTOR_mTORC1"/>
</dbReference>
<feature type="domain" description="CASTOR ACT" evidence="1">
    <location>
        <begin position="66"/>
        <end position="127"/>
    </location>
</feature>
<organism evidence="2">
    <name type="scientific">Arthrobacter saudimassiliensis</name>
    <dbReference type="NCBI Taxonomy" id="1461584"/>
    <lineage>
        <taxon>Bacteria</taxon>
        <taxon>Bacillati</taxon>
        <taxon>Actinomycetota</taxon>
        <taxon>Actinomycetes</taxon>
        <taxon>Micrococcales</taxon>
        <taxon>Micrococcaceae</taxon>
        <taxon>Arthrobacter</taxon>
    </lineage>
</organism>
<dbReference type="PATRIC" id="fig|1461584.3.peg.204"/>
<dbReference type="PANTHER" id="PTHR31131:SF6">
    <property type="entry name" value="CASTOR ACT DOMAIN-CONTAINING PROTEIN"/>
    <property type="match status" value="1"/>
</dbReference>
<dbReference type="AlphaFoldDB" id="A0A078MHS0"/>
<reference evidence="2" key="1">
    <citation type="submission" date="2014-07" db="EMBL/GenBank/DDBJ databases">
        <authorList>
            <person name="Urmite Genomes Urmite Genomes"/>
        </authorList>
    </citation>
    <scope>NUCLEOTIDE SEQUENCE</scope>
    <source>
        <strain evidence="2">11W110_air</strain>
    </source>
</reference>
<dbReference type="EMBL" id="LN483070">
    <property type="protein sequence ID" value="CEA06903.1"/>
    <property type="molecule type" value="Genomic_DNA"/>
</dbReference>
<protein>
    <recommendedName>
        <fullName evidence="1">CASTOR ACT domain-containing protein</fullName>
    </recommendedName>
</protein>